<evidence type="ECO:0008006" key="4">
    <source>
        <dbReference type="Google" id="ProtNLM"/>
    </source>
</evidence>
<feature type="region of interest" description="Disordered" evidence="1">
    <location>
        <begin position="235"/>
        <end position="274"/>
    </location>
</feature>
<evidence type="ECO:0000256" key="1">
    <source>
        <dbReference type="SAM" id="MobiDB-lite"/>
    </source>
</evidence>
<proteinExistence type="predicted"/>
<comment type="caution">
    <text evidence="2">The sequence shown here is derived from an EMBL/GenBank/DDBJ whole genome shotgun (WGS) entry which is preliminary data.</text>
</comment>
<keyword evidence="3" id="KW-1185">Reference proteome</keyword>
<reference evidence="2 3" key="1">
    <citation type="submission" date="2019-07" db="EMBL/GenBank/DDBJ databases">
        <title>Georgenia wutianyii sp. nov. and Georgenia *** sp. nov. isolated from plateau pika (Ochotona curzoniae) in the Qinghai-Tibet plateau of China.</title>
        <authorList>
            <person name="Tian Z."/>
        </authorList>
    </citation>
    <scope>NUCLEOTIDE SEQUENCE [LARGE SCALE GENOMIC DNA]</scope>
    <source>
        <strain evidence="2 3">Z446</strain>
    </source>
</reference>
<sequence length="605" mass="67249">MSFISDKASRTIPTAFGVLALTGGMLIAVTPAVAGEAAVCVPRAAFPAVEAVYSNETETTGWLTSPPASSGWKVLETKSVTDTPAVPGKPAVTHKEYDIARYQRTGWLSADKAPMGWKQVAERVAAEEQSHYVYDIARYQQTDWVRQSPGEGWKQIGERKVVDVKHKDAITEDQREWYRYTKTGDAVLPETHDEYVFERQLPVYTYEKETTGWLRDDPEGAGWTVVESKTVVDVKAQPGTPPTYKHEWSETSPGHGWTQTDEKRQNGTRTIETNDSSLGTVTHELWKKKGDPGNGDWKKTPYNPGHHSDWQFAGKYKVIVPVYEYKWTKVTDAGVQPVTEVSHDEHIFERTIKKQTGTTAERTDWAPAAPEGEGWTQVDKRTVTDKEGYPEQGTQEVVWSKDVPAGEGWVHTGETRVHELEAAIQEESYYEYKYAKYERRGGVTEVPDGWVIKDKRKVVTVEEEREYQYALYEWKSGVTEVPEDWKIKDTRTVVDHEAVPGKPAVTHDEHRYAKTERVLVTPGRDAVPVTDCPVPGKPDDGAPITPPVVQPVAQSVTKPAAVAKPAAERLPETGAEVGLLASLVVGLGGLGAVLTLRSRKPSGES</sequence>
<name>A0A552WM36_9MICO</name>
<dbReference type="RefSeq" id="WP_143419488.1">
    <property type="nucleotide sequence ID" value="NZ_VJXR01000064.1"/>
</dbReference>
<dbReference type="Proteomes" id="UP000318693">
    <property type="component" value="Unassembled WGS sequence"/>
</dbReference>
<evidence type="ECO:0000313" key="3">
    <source>
        <dbReference type="Proteomes" id="UP000318693"/>
    </source>
</evidence>
<protein>
    <recommendedName>
        <fullName evidence="4">LPXTG-motif cell wall-anchored protein</fullName>
    </recommendedName>
</protein>
<gene>
    <name evidence="2" type="ORF">FJ693_16125</name>
</gene>
<evidence type="ECO:0000313" key="2">
    <source>
        <dbReference type="EMBL" id="TRW43817.1"/>
    </source>
</evidence>
<dbReference type="EMBL" id="VJXR01000064">
    <property type="protein sequence ID" value="TRW43817.1"/>
    <property type="molecule type" value="Genomic_DNA"/>
</dbReference>
<dbReference type="AlphaFoldDB" id="A0A552WM36"/>
<accession>A0A552WM36</accession>
<organism evidence="2 3">
    <name type="scientific">Georgenia yuyongxinii</name>
    <dbReference type="NCBI Taxonomy" id="2589797"/>
    <lineage>
        <taxon>Bacteria</taxon>
        <taxon>Bacillati</taxon>
        <taxon>Actinomycetota</taxon>
        <taxon>Actinomycetes</taxon>
        <taxon>Micrococcales</taxon>
        <taxon>Bogoriellaceae</taxon>
        <taxon>Georgenia</taxon>
    </lineage>
</organism>